<reference evidence="2" key="1">
    <citation type="journal article" date="2016" name="Gigascience">
        <title>De novo construction of an expanded transcriptome assembly for the western tarnished plant bug, Lygus hesperus.</title>
        <authorList>
            <person name="Tassone E.E."/>
            <person name="Geib S.M."/>
            <person name="Hall B."/>
            <person name="Fabrick J.A."/>
            <person name="Brent C.S."/>
            <person name="Hull J.J."/>
        </authorList>
    </citation>
    <scope>NUCLEOTIDE SEQUENCE</scope>
</reference>
<evidence type="ECO:0000256" key="1">
    <source>
        <dbReference type="SAM" id="SignalP"/>
    </source>
</evidence>
<evidence type="ECO:0000313" key="2">
    <source>
        <dbReference type="EMBL" id="JAQ12805.1"/>
    </source>
</evidence>
<feature type="signal peptide" evidence="1">
    <location>
        <begin position="1"/>
        <end position="24"/>
    </location>
</feature>
<name>A0A146M0P1_LYGHE</name>
<proteinExistence type="predicted"/>
<gene>
    <name evidence="2" type="ORF">g.20507</name>
</gene>
<organism evidence="2">
    <name type="scientific">Lygus hesperus</name>
    <name type="common">Western plant bug</name>
    <dbReference type="NCBI Taxonomy" id="30085"/>
    <lineage>
        <taxon>Eukaryota</taxon>
        <taxon>Metazoa</taxon>
        <taxon>Ecdysozoa</taxon>
        <taxon>Arthropoda</taxon>
        <taxon>Hexapoda</taxon>
        <taxon>Insecta</taxon>
        <taxon>Pterygota</taxon>
        <taxon>Neoptera</taxon>
        <taxon>Paraneoptera</taxon>
        <taxon>Hemiptera</taxon>
        <taxon>Heteroptera</taxon>
        <taxon>Panheteroptera</taxon>
        <taxon>Cimicomorpha</taxon>
        <taxon>Miridae</taxon>
        <taxon>Mirini</taxon>
        <taxon>Lygus</taxon>
    </lineage>
</organism>
<dbReference type="EMBL" id="GDHC01005824">
    <property type="protein sequence ID" value="JAQ12805.1"/>
    <property type="molecule type" value="Transcribed_RNA"/>
</dbReference>
<sequence length="252" mass="28873">DCYHFVTFMMYWSMLVVFFMLTAAASGEDYFLKIYYEVDKLLFDSNYKMVFDHPNGISMDASDFQTELPFSFMGLSLPFATISFIGSKGSILSNNGFHLEKFGCGFSDQLDTCTLDSLDITLASKPLPYGISSFILSYENVKAKFLFWEIEGKFSYSFEPTIRFWEVQNSTICGFFNFGEMQNGPNIWISHSNLQFTGAQSPIAAHFWDVLKAHSLTRFNDIAVDIVREPLTSILNDRFIKPWCKAYNKDCS</sequence>
<feature type="non-terminal residue" evidence="2">
    <location>
        <position position="1"/>
    </location>
</feature>
<accession>A0A146M0P1</accession>
<protein>
    <submittedName>
        <fullName evidence="2">Uncharacterized protein</fullName>
    </submittedName>
</protein>
<feature type="chain" id="PRO_5007527526" evidence="1">
    <location>
        <begin position="25"/>
        <end position="252"/>
    </location>
</feature>
<dbReference type="AlphaFoldDB" id="A0A146M0P1"/>
<keyword evidence="1" id="KW-0732">Signal</keyword>